<dbReference type="InterPro" id="IPR019888">
    <property type="entry name" value="Tscrpt_reg_AsnC-like"/>
</dbReference>
<dbReference type="InterPro" id="IPR036388">
    <property type="entry name" value="WH-like_DNA-bd_sf"/>
</dbReference>
<evidence type="ECO:0000256" key="3">
    <source>
        <dbReference type="ARBA" id="ARBA00023163"/>
    </source>
</evidence>
<dbReference type="EMBL" id="JACCBE010000001">
    <property type="protein sequence ID" value="NYD56216.1"/>
    <property type="molecule type" value="Genomic_DNA"/>
</dbReference>
<evidence type="ECO:0000256" key="1">
    <source>
        <dbReference type="ARBA" id="ARBA00023015"/>
    </source>
</evidence>
<dbReference type="PANTHER" id="PTHR30154">
    <property type="entry name" value="LEUCINE-RESPONSIVE REGULATORY PROTEIN"/>
    <property type="match status" value="1"/>
</dbReference>
<dbReference type="Pfam" id="PF13412">
    <property type="entry name" value="HTH_24"/>
    <property type="match status" value="1"/>
</dbReference>
<keyword evidence="2 6" id="KW-0238">DNA-binding</keyword>
<feature type="domain" description="HTH asnC-type" evidence="5">
    <location>
        <begin position="28"/>
        <end position="89"/>
    </location>
</feature>
<feature type="region of interest" description="Disordered" evidence="4">
    <location>
        <begin position="1"/>
        <end position="26"/>
    </location>
</feature>
<dbReference type="PRINTS" id="PR00033">
    <property type="entry name" value="HTHASNC"/>
</dbReference>
<protein>
    <submittedName>
        <fullName evidence="6">DNA-binding Lrp family transcriptional regulator</fullName>
    </submittedName>
</protein>
<feature type="compositionally biased region" description="Basic and acidic residues" evidence="4">
    <location>
        <begin position="1"/>
        <end position="10"/>
    </location>
</feature>
<dbReference type="SMART" id="SM00344">
    <property type="entry name" value="HTH_ASNC"/>
    <property type="match status" value="1"/>
</dbReference>
<evidence type="ECO:0000259" key="5">
    <source>
        <dbReference type="PROSITE" id="PS50956"/>
    </source>
</evidence>
<dbReference type="Pfam" id="PF01037">
    <property type="entry name" value="AsnC_trans_reg"/>
    <property type="match status" value="1"/>
</dbReference>
<dbReference type="InterPro" id="IPR000485">
    <property type="entry name" value="AsnC-type_HTH_dom"/>
</dbReference>
<dbReference type="SUPFAM" id="SSF54909">
    <property type="entry name" value="Dimeric alpha+beta barrel"/>
    <property type="match status" value="1"/>
</dbReference>
<dbReference type="Gene3D" id="1.10.10.10">
    <property type="entry name" value="Winged helix-like DNA-binding domain superfamily/Winged helix DNA-binding domain"/>
    <property type="match status" value="1"/>
</dbReference>
<comment type="caution">
    <text evidence="6">The sequence shown here is derived from an EMBL/GenBank/DDBJ whole genome shotgun (WGS) entry which is preliminary data.</text>
</comment>
<dbReference type="InterPro" id="IPR019887">
    <property type="entry name" value="Tscrpt_reg_AsnC/Lrp_C"/>
</dbReference>
<gene>
    <name evidence="6" type="ORF">BKA08_000454</name>
</gene>
<accession>A0A7Y9EYU0</accession>
<dbReference type="SUPFAM" id="SSF46785">
    <property type="entry name" value="Winged helix' DNA-binding domain"/>
    <property type="match status" value="1"/>
</dbReference>
<proteinExistence type="predicted"/>
<dbReference type="InterPro" id="IPR036390">
    <property type="entry name" value="WH_DNA-bd_sf"/>
</dbReference>
<dbReference type="RefSeq" id="WP_246305104.1">
    <property type="nucleotide sequence ID" value="NZ_CP059163.1"/>
</dbReference>
<dbReference type="Proteomes" id="UP000516957">
    <property type="component" value="Unassembled WGS sequence"/>
</dbReference>
<keyword evidence="1" id="KW-0805">Transcription regulation</keyword>
<reference evidence="6 7" key="1">
    <citation type="submission" date="2020-07" db="EMBL/GenBank/DDBJ databases">
        <title>Sequencing the genomes of 1000 actinobacteria strains.</title>
        <authorList>
            <person name="Klenk H.-P."/>
        </authorList>
    </citation>
    <scope>NUCLEOTIDE SEQUENCE [LARGE SCALE GENOMIC DNA]</scope>
    <source>
        <strain evidence="6 7">DSM 18965</strain>
    </source>
</reference>
<dbReference type="PANTHER" id="PTHR30154:SF54">
    <property type="entry name" value="POSSIBLE TRANSCRIPTIONAL REGULATORY PROTEIN (PROBABLY LRP_ASNC-FAMILY)"/>
    <property type="match status" value="1"/>
</dbReference>
<evidence type="ECO:0000313" key="7">
    <source>
        <dbReference type="Proteomes" id="UP000516957"/>
    </source>
</evidence>
<dbReference type="InterPro" id="IPR011991">
    <property type="entry name" value="ArsR-like_HTH"/>
</dbReference>
<dbReference type="InterPro" id="IPR011008">
    <property type="entry name" value="Dimeric_a/b-barrel"/>
</dbReference>
<dbReference type="PROSITE" id="PS50956">
    <property type="entry name" value="HTH_ASNC_2"/>
    <property type="match status" value="1"/>
</dbReference>
<evidence type="ECO:0000313" key="6">
    <source>
        <dbReference type="EMBL" id="NYD56216.1"/>
    </source>
</evidence>
<name>A0A7Y9EYU0_9ACTN</name>
<sequence length="175" mass="18840">MQKKQDHPPPEELALPGSQPADRGAPGLDSLDLDILRALGADGRLTNKALASRLGVAESTCAYRVRSLRDRGVIVGTSVQVDVASLGFPLQAVIKVRLGSHDQQHVTTLYDALVEAPGVLQALHVAGEDDFHLLVAVADPEALRDLVLEHVTVHPVVRSTETQLVFERRKGRGVL</sequence>
<dbReference type="CDD" id="cd00090">
    <property type="entry name" value="HTH_ARSR"/>
    <property type="match status" value="1"/>
</dbReference>
<dbReference type="GO" id="GO:0005829">
    <property type="term" value="C:cytosol"/>
    <property type="evidence" value="ECO:0007669"/>
    <property type="project" value="TreeGrafter"/>
</dbReference>
<keyword evidence="7" id="KW-1185">Reference proteome</keyword>
<evidence type="ECO:0000256" key="4">
    <source>
        <dbReference type="SAM" id="MobiDB-lite"/>
    </source>
</evidence>
<keyword evidence="3" id="KW-0804">Transcription</keyword>
<dbReference type="AlphaFoldDB" id="A0A7Y9EYU0"/>
<dbReference type="GO" id="GO:0043565">
    <property type="term" value="F:sequence-specific DNA binding"/>
    <property type="evidence" value="ECO:0007669"/>
    <property type="project" value="InterPro"/>
</dbReference>
<dbReference type="Gene3D" id="3.30.70.920">
    <property type="match status" value="1"/>
</dbReference>
<evidence type="ECO:0000256" key="2">
    <source>
        <dbReference type="ARBA" id="ARBA00023125"/>
    </source>
</evidence>
<organism evidence="6 7">
    <name type="scientific">Nocardioides marinisabuli</name>
    <dbReference type="NCBI Taxonomy" id="419476"/>
    <lineage>
        <taxon>Bacteria</taxon>
        <taxon>Bacillati</taxon>
        <taxon>Actinomycetota</taxon>
        <taxon>Actinomycetes</taxon>
        <taxon>Propionibacteriales</taxon>
        <taxon>Nocardioidaceae</taxon>
        <taxon>Nocardioides</taxon>
    </lineage>
</organism>
<dbReference type="GO" id="GO:0043200">
    <property type="term" value="P:response to amino acid"/>
    <property type="evidence" value="ECO:0007669"/>
    <property type="project" value="TreeGrafter"/>
</dbReference>